<evidence type="ECO:0000313" key="9">
    <source>
        <dbReference type="EMBL" id="NMO94987.1"/>
    </source>
</evidence>
<gene>
    <name evidence="9" type="ORF">HII30_04170</name>
</gene>
<reference evidence="9 10" key="1">
    <citation type="submission" date="2020-04" db="EMBL/GenBank/DDBJ databases">
        <title>Paenibacillus algicola sp. nov., a novel marine bacterium producing alginate lyase.</title>
        <authorList>
            <person name="Huang H."/>
        </authorList>
    </citation>
    <scope>NUCLEOTIDE SEQUENCE [LARGE SCALE GENOMIC DNA]</scope>
    <source>
        <strain evidence="9 10">L7-75</strain>
    </source>
</reference>
<keyword evidence="4 7" id="KW-0175">Coiled coil</keyword>
<evidence type="ECO:0000256" key="1">
    <source>
        <dbReference type="ARBA" id="ARBA00004370"/>
    </source>
</evidence>
<comment type="caution">
    <text evidence="9">The sequence shown here is derived from an EMBL/GenBank/DDBJ whole genome shotgun (WGS) entry which is preliminary data.</text>
</comment>
<dbReference type="SUPFAM" id="SSF52540">
    <property type="entry name" value="P-loop containing nucleoside triphosphate hydrolases"/>
    <property type="match status" value="1"/>
</dbReference>
<dbReference type="AlphaFoldDB" id="A0A848M275"/>
<dbReference type="PANTHER" id="PTHR10465:SF0">
    <property type="entry name" value="SARCALUMENIN"/>
    <property type="match status" value="1"/>
</dbReference>
<dbReference type="InterPro" id="IPR030381">
    <property type="entry name" value="G_DYNAMIN_dom"/>
</dbReference>
<keyword evidence="6" id="KW-0472">Membrane</keyword>
<dbReference type="GO" id="GO:0003924">
    <property type="term" value="F:GTPase activity"/>
    <property type="evidence" value="ECO:0007669"/>
    <property type="project" value="InterPro"/>
</dbReference>
<dbReference type="Proteomes" id="UP000565468">
    <property type="component" value="Unassembled WGS sequence"/>
</dbReference>
<dbReference type="PROSITE" id="PS51718">
    <property type="entry name" value="G_DYNAMIN_2"/>
    <property type="match status" value="1"/>
</dbReference>
<dbReference type="EMBL" id="JABBPN010000003">
    <property type="protein sequence ID" value="NMO94987.1"/>
    <property type="molecule type" value="Genomic_DNA"/>
</dbReference>
<feature type="coiled-coil region" evidence="7">
    <location>
        <begin position="508"/>
        <end position="535"/>
    </location>
</feature>
<feature type="domain" description="Dynamin-type G" evidence="8">
    <location>
        <begin position="65"/>
        <end position="410"/>
    </location>
</feature>
<evidence type="ECO:0000256" key="2">
    <source>
        <dbReference type="ARBA" id="ARBA00022741"/>
    </source>
</evidence>
<dbReference type="InterPro" id="IPR027417">
    <property type="entry name" value="P-loop_NTPase"/>
</dbReference>
<evidence type="ECO:0000256" key="4">
    <source>
        <dbReference type="ARBA" id="ARBA00023054"/>
    </source>
</evidence>
<dbReference type="RefSeq" id="WP_169503767.1">
    <property type="nucleotide sequence ID" value="NZ_JABBPN010000003.1"/>
</dbReference>
<dbReference type="InterPro" id="IPR027094">
    <property type="entry name" value="Mitofusin_fam"/>
</dbReference>
<comment type="subcellular location">
    <subcellularLocation>
        <location evidence="1">Membrane</location>
    </subcellularLocation>
</comment>
<evidence type="ECO:0000256" key="7">
    <source>
        <dbReference type="SAM" id="Coils"/>
    </source>
</evidence>
<sequence length="800" mass="92053">MFKDTVSAVRDEVIRLLSQQRNIISDLLESEDMVMERDEQQERSLDRPLAEMWNAALAEELTKVHDLEMTLAVVGTMKAGKSTTINAIVGREVLPNRNRPMTTLPTMIRHQPGQETPVLRFPKPQPFNQAIREIRSALRDMDEEALSSLPVNASDDGRTLVQDILSGHIHELDSAYHGTEGIYDFLKTLNDISRLCDSKNLDLPSPLTEYTSLLELPVIDVEFFHLKHRKQQTNGRLTLIDTPGPNEAGQVHLRGILQEQLHKASAILAVLDYTQLNSEADFEVRMAIEEVAKYSRERLFVLINKFDQKDRNSMGADEVRRYVSKELFEDRLPQEHIFPVSSQLGYLANYALREIAERGCLPSPDQAEWIEDFGDRALGSFWQEDIDDIPRVNKSAERLWQKSDFEEPLDRVIGKAYEEAALIVIQSALEKMNMYDEEILQYLKMRRGSIHIDIDSLKQIITELEHNIQLIQDVQEKAEALSDSAQKELSGTFDLVFNQGNETLKRLIDSLFRHGKRLESERAKLERKNNKKNKGYMSDIISLFKPAQKASIPINESGLNVFSNKQDALEFLNKIQSALVQDSSQIFKQIQSEVNRFVESMEYKLQSEIRDKMEPVLERAASKLNDTFHLKISFKQHAIKPIQINFESLREDSINVKNVEKKKTRYVRKWYTLWLREHTESYTVHEDEYHIDTKRMGAAVLENLKASQKKLQQDLDIYMNQELSNNLADYFNHLTSYLDKFLGNLMDGIHDKQKSEESLGKLLSAMESLISVVELHQQDIEPIMNEILSGNPVGKEVSLV</sequence>
<evidence type="ECO:0000256" key="3">
    <source>
        <dbReference type="ARBA" id="ARBA00022801"/>
    </source>
</evidence>
<keyword evidence="3" id="KW-0378">Hydrolase</keyword>
<evidence type="ECO:0000256" key="6">
    <source>
        <dbReference type="ARBA" id="ARBA00023136"/>
    </source>
</evidence>
<dbReference type="InterPro" id="IPR045063">
    <property type="entry name" value="Dynamin_N"/>
</dbReference>
<feature type="coiled-coil region" evidence="7">
    <location>
        <begin position="454"/>
        <end position="481"/>
    </location>
</feature>
<keyword evidence="10" id="KW-1185">Reference proteome</keyword>
<evidence type="ECO:0000256" key="5">
    <source>
        <dbReference type="ARBA" id="ARBA00023134"/>
    </source>
</evidence>
<dbReference type="PANTHER" id="PTHR10465">
    <property type="entry name" value="TRANSMEMBRANE GTPASE FZO1"/>
    <property type="match status" value="1"/>
</dbReference>
<evidence type="ECO:0000259" key="8">
    <source>
        <dbReference type="PROSITE" id="PS51718"/>
    </source>
</evidence>
<accession>A0A848M275</accession>
<dbReference type="GO" id="GO:0008053">
    <property type="term" value="P:mitochondrial fusion"/>
    <property type="evidence" value="ECO:0007669"/>
    <property type="project" value="TreeGrafter"/>
</dbReference>
<dbReference type="Gene3D" id="3.40.50.300">
    <property type="entry name" value="P-loop containing nucleotide triphosphate hydrolases"/>
    <property type="match status" value="1"/>
</dbReference>
<dbReference type="Pfam" id="PF00350">
    <property type="entry name" value="Dynamin_N"/>
    <property type="match status" value="1"/>
</dbReference>
<keyword evidence="2" id="KW-0547">Nucleotide-binding</keyword>
<proteinExistence type="predicted"/>
<dbReference type="GO" id="GO:0016020">
    <property type="term" value="C:membrane"/>
    <property type="evidence" value="ECO:0007669"/>
    <property type="project" value="UniProtKB-SubCell"/>
</dbReference>
<evidence type="ECO:0000313" key="10">
    <source>
        <dbReference type="Proteomes" id="UP000565468"/>
    </source>
</evidence>
<dbReference type="GO" id="GO:0005525">
    <property type="term" value="F:GTP binding"/>
    <property type="evidence" value="ECO:0007669"/>
    <property type="project" value="UniProtKB-KW"/>
</dbReference>
<name>A0A848M275_PAELE</name>
<keyword evidence="5" id="KW-0342">GTP-binding</keyword>
<organism evidence="9 10">
    <name type="scientific">Paenibacillus lemnae</name>
    <dbReference type="NCBI Taxonomy" id="1330551"/>
    <lineage>
        <taxon>Bacteria</taxon>
        <taxon>Bacillati</taxon>
        <taxon>Bacillota</taxon>
        <taxon>Bacilli</taxon>
        <taxon>Bacillales</taxon>
        <taxon>Paenibacillaceae</taxon>
        <taxon>Paenibacillus</taxon>
    </lineage>
</organism>
<protein>
    <recommendedName>
        <fullName evidence="8">Dynamin-type G domain-containing protein</fullName>
    </recommendedName>
</protein>